<accession>A0A1I4QZK4</accession>
<evidence type="ECO:0000313" key="1">
    <source>
        <dbReference type="EMBL" id="SFM45265.1"/>
    </source>
</evidence>
<dbReference type="Proteomes" id="UP000199556">
    <property type="component" value="Unassembled WGS sequence"/>
</dbReference>
<proteinExistence type="predicted"/>
<dbReference type="Pfam" id="PF12616">
    <property type="entry name" value="DUF3775"/>
    <property type="match status" value="1"/>
</dbReference>
<name>A0A1I4QZK4_ECTMO</name>
<dbReference type="STRING" id="195064.SAMN05421721_10615"/>
<gene>
    <name evidence="1" type="ORF">SAMN05421721_10615</name>
</gene>
<sequence>MRGDIMMQLNPSFVCWFIEHTREFHAQEDVLLPEEPDEGDEDWIDEALAEHGENVLYLELKNAVDDLDPGFQAELVALMWLGRGDYGAEEWNAALVEARAGWNPRTADYLLATPMAADYLAEGLAMLGHDCEDET</sequence>
<dbReference type="EMBL" id="FOUO01000006">
    <property type="protein sequence ID" value="SFM45265.1"/>
    <property type="molecule type" value="Genomic_DNA"/>
</dbReference>
<keyword evidence="2" id="KW-1185">Reference proteome</keyword>
<protein>
    <recommendedName>
        <fullName evidence="3">DUF3775 domain-containing protein</fullName>
    </recommendedName>
</protein>
<dbReference type="AlphaFoldDB" id="A0A1I4QZK4"/>
<evidence type="ECO:0008006" key="3">
    <source>
        <dbReference type="Google" id="ProtNLM"/>
    </source>
</evidence>
<evidence type="ECO:0000313" key="2">
    <source>
        <dbReference type="Proteomes" id="UP000199556"/>
    </source>
</evidence>
<dbReference type="InterPro" id="IPR022254">
    <property type="entry name" value="DUF3775"/>
</dbReference>
<reference evidence="1 2" key="1">
    <citation type="submission" date="2016-10" db="EMBL/GenBank/DDBJ databases">
        <authorList>
            <person name="de Groot N.N."/>
        </authorList>
    </citation>
    <scope>NUCLEOTIDE SEQUENCE [LARGE SCALE GENOMIC DNA]</scope>
    <source>
        <strain evidence="1 2">DSM 4180</strain>
    </source>
</reference>
<organism evidence="1 2">
    <name type="scientific">Ectothiorhodospira mobilis</name>
    <dbReference type="NCBI Taxonomy" id="195064"/>
    <lineage>
        <taxon>Bacteria</taxon>
        <taxon>Pseudomonadati</taxon>
        <taxon>Pseudomonadota</taxon>
        <taxon>Gammaproteobacteria</taxon>
        <taxon>Chromatiales</taxon>
        <taxon>Ectothiorhodospiraceae</taxon>
        <taxon>Ectothiorhodospira</taxon>
    </lineage>
</organism>